<sequence length="112" mass="12680">MATIIVATVNTTTTITSTTPTYTAILNSYGFNSWIFNQNFLDTIPEETNIYSEETCFEQISLDRHAWQNNGTERGNSGISRNLPTIARNGTVYQHQSIFNQCSDNKYKMKAI</sequence>
<organism evidence="1">
    <name type="scientific">Brugia malayi</name>
    <name type="common">Filarial nematode worm</name>
    <dbReference type="NCBI Taxonomy" id="6279"/>
    <lineage>
        <taxon>Eukaryota</taxon>
        <taxon>Metazoa</taxon>
        <taxon>Ecdysozoa</taxon>
        <taxon>Nematoda</taxon>
        <taxon>Chromadorea</taxon>
        <taxon>Rhabditida</taxon>
        <taxon>Spirurina</taxon>
        <taxon>Spiruromorpha</taxon>
        <taxon>Filarioidea</taxon>
        <taxon>Onchocercidae</taxon>
        <taxon>Brugia</taxon>
    </lineage>
</organism>
<evidence type="ECO:0000313" key="1">
    <source>
        <dbReference type="EMBL" id="CDP99528.1"/>
    </source>
</evidence>
<gene>
    <name evidence="1" type="primary">Bm13158</name>
    <name evidence="1" type="ORF">BM_Bm13158</name>
</gene>
<accession>A0A1I9G4B6</accession>
<proteinExistence type="predicted"/>
<reference evidence="1" key="2">
    <citation type="submission" date="2012-12" db="EMBL/GenBank/DDBJ databases">
        <authorList>
            <consortium name="WormBase Consortium"/>
            <person name="Ghedin E."/>
            <person name="Paulini M."/>
        </authorList>
    </citation>
    <scope>NUCLEOTIDE SEQUENCE</scope>
    <source>
        <strain evidence="1">FR3</strain>
    </source>
</reference>
<dbReference type="EMBL" id="LN857010">
    <property type="protein sequence ID" value="CDP99528.1"/>
    <property type="molecule type" value="Genomic_DNA"/>
</dbReference>
<dbReference type="AlphaFoldDB" id="A0A1I9G4B6"/>
<protein>
    <submittedName>
        <fullName evidence="1">Bm13158, isoform a</fullName>
    </submittedName>
</protein>
<reference evidence="1" key="1">
    <citation type="journal article" date="2007" name="Science">
        <title>Draft genome of the filarial nematode parasite Brugia malayi.</title>
        <authorList>
            <person name="Ghedin E."/>
            <person name="Wang S."/>
            <person name="Spiro D."/>
            <person name="Caler E."/>
            <person name="Zhao Q."/>
            <person name="Crabtree J."/>
            <person name="Allen J.E."/>
            <person name="Delcher A.L."/>
            <person name="Guiliano D.B."/>
            <person name="Miranda-Saavedra D."/>
            <person name="Angiuoli S.V."/>
            <person name="Creasy T."/>
            <person name="Amedeo P."/>
            <person name="Haas B."/>
            <person name="El-Sayed N.M."/>
            <person name="Wortman J.R."/>
            <person name="Feldblyum T."/>
            <person name="Tallon L."/>
            <person name="Schatz M."/>
            <person name="Shumway M."/>
            <person name="Koo H."/>
            <person name="Salzberg S.L."/>
            <person name="Schobel S."/>
            <person name="Pertea M."/>
            <person name="Pop M."/>
            <person name="White O."/>
            <person name="Barton G.J."/>
            <person name="Carlow C.K."/>
            <person name="Crawford M.J."/>
            <person name="Daub J."/>
            <person name="Dimmic M.W."/>
            <person name="Estes C.F."/>
            <person name="Foster J.M."/>
            <person name="Ganatra M."/>
            <person name="Gregory W.F."/>
            <person name="Johnson N.M."/>
            <person name="Jin J."/>
            <person name="Komuniecki R."/>
            <person name="Korf I."/>
            <person name="Kumar S."/>
            <person name="Laney S."/>
            <person name="Li B.W."/>
            <person name="Li W."/>
            <person name="Lindblom T.H."/>
            <person name="Lustigman S."/>
            <person name="Ma D."/>
            <person name="Maina C.V."/>
            <person name="Martin D.M."/>
            <person name="McCarter J.P."/>
            <person name="McReynolds L."/>
            <person name="Mitreva M."/>
            <person name="Nutman T.B."/>
            <person name="Parkinson J."/>
            <person name="Peregrin-Alvarez J.M."/>
            <person name="Poole C."/>
            <person name="Ren Q."/>
            <person name="Saunders L."/>
            <person name="Sluder A.E."/>
            <person name="Smith K."/>
            <person name="Stanke M."/>
            <person name="Unnasch T.R."/>
            <person name="Ware J."/>
            <person name="Wei A.D."/>
            <person name="Weil G."/>
            <person name="Williams D.J."/>
            <person name="Zhang Y."/>
            <person name="Williams S.A."/>
            <person name="Fraser-Liggett C."/>
            <person name="Slatko B."/>
            <person name="Blaxter M.L."/>
            <person name="Scott A.L."/>
        </authorList>
    </citation>
    <scope>NUCLEOTIDE SEQUENCE</scope>
    <source>
        <strain evidence="1">FR3</strain>
    </source>
</reference>
<name>A0A1I9G4B6_BRUMA</name>